<dbReference type="AlphaFoldDB" id="A0A3B7N8X7"/>
<dbReference type="Proteomes" id="UP000263900">
    <property type="component" value="Chromosome"/>
</dbReference>
<dbReference type="InterPro" id="IPR000184">
    <property type="entry name" value="Bac_surfAg_D15"/>
</dbReference>
<feature type="domain" description="Bacterial surface antigen (D15)" evidence="6">
    <location>
        <begin position="596"/>
        <end position="801"/>
    </location>
</feature>
<proteinExistence type="predicted"/>
<protein>
    <recommendedName>
        <fullName evidence="6">Bacterial surface antigen (D15) domain-containing protein</fullName>
    </recommendedName>
</protein>
<evidence type="ECO:0000313" key="8">
    <source>
        <dbReference type="Proteomes" id="UP000263900"/>
    </source>
</evidence>
<comment type="subcellular location">
    <subcellularLocation>
        <location evidence="1">Membrane</location>
    </subcellularLocation>
</comment>
<keyword evidence="8" id="KW-1185">Reference proteome</keyword>
<keyword evidence="5" id="KW-0998">Cell outer membrane</keyword>
<keyword evidence="2" id="KW-0812">Transmembrane</keyword>
<organism evidence="7 8">
    <name type="scientific">Paraflavitalea soli</name>
    <dbReference type="NCBI Taxonomy" id="2315862"/>
    <lineage>
        <taxon>Bacteria</taxon>
        <taxon>Pseudomonadati</taxon>
        <taxon>Bacteroidota</taxon>
        <taxon>Chitinophagia</taxon>
        <taxon>Chitinophagales</taxon>
        <taxon>Chitinophagaceae</taxon>
        <taxon>Paraflavitalea</taxon>
    </lineage>
</organism>
<reference evidence="7 8" key="1">
    <citation type="submission" date="2018-09" db="EMBL/GenBank/DDBJ databases">
        <title>Genome sequencing of strain 6GH32-13.</title>
        <authorList>
            <person name="Weon H.-Y."/>
            <person name="Heo J."/>
            <person name="Kwon S.-W."/>
        </authorList>
    </citation>
    <scope>NUCLEOTIDE SEQUENCE [LARGE SCALE GENOMIC DNA]</scope>
    <source>
        <strain evidence="7 8">5GH32-13</strain>
    </source>
</reference>
<evidence type="ECO:0000256" key="2">
    <source>
        <dbReference type="ARBA" id="ARBA00022692"/>
    </source>
</evidence>
<dbReference type="Gene3D" id="2.40.160.50">
    <property type="entry name" value="membrane protein fhac: a member of the omp85/tpsb transporter family"/>
    <property type="match status" value="1"/>
</dbReference>
<evidence type="ECO:0000256" key="1">
    <source>
        <dbReference type="ARBA" id="ARBA00004370"/>
    </source>
</evidence>
<dbReference type="OrthoDB" id="9814535at2"/>
<evidence type="ECO:0000259" key="6">
    <source>
        <dbReference type="Pfam" id="PF01103"/>
    </source>
</evidence>
<dbReference type="GO" id="GO:0019867">
    <property type="term" value="C:outer membrane"/>
    <property type="evidence" value="ECO:0007669"/>
    <property type="project" value="InterPro"/>
</dbReference>
<dbReference type="PANTHER" id="PTHR12815">
    <property type="entry name" value="SORTING AND ASSEMBLY MACHINERY SAMM50 PROTEIN FAMILY MEMBER"/>
    <property type="match status" value="1"/>
</dbReference>
<accession>A0A3B7N8X7</accession>
<evidence type="ECO:0000256" key="5">
    <source>
        <dbReference type="ARBA" id="ARBA00023237"/>
    </source>
</evidence>
<dbReference type="EMBL" id="CP032157">
    <property type="protein sequence ID" value="AXY78281.1"/>
    <property type="molecule type" value="Genomic_DNA"/>
</dbReference>
<dbReference type="InterPro" id="IPR039910">
    <property type="entry name" value="D15-like"/>
</dbReference>
<evidence type="ECO:0000256" key="4">
    <source>
        <dbReference type="ARBA" id="ARBA00023136"/>
    </source>
</evidence>
<dbReference type="KEGG" id="pseg:D3H65_31675"/>
<dbReference type="PANTHER" id="PTHR12815:SF47">
    <property type="entry name" value="TRANSLOCATION AND ASSEMBLY MODULE SUBUNIT TAMA"/>
    <property type="match status" value="1"/>
</dbReference>
<evidence type="ECO:0000256" key="3">
    <source>
        <dbReference type="ARBA" id="ARBA00022729"/>
    </source>
</evidence>
<dbReference type="PROSITE" id="PS51257">
    <property type="entry name" value="PROKAR_LIPOPROTEIN"/>
    <property type="match status" value="1"/>
</dbReference>
<gene>
    <name evidence="7" type="ORF">D3H65_31675</name>
</gene>
<keyword evidence="3" id="KW-0732">Signal</keyword>
<evidence type="ECO:0000313" key="7">
    <source>
        <dbReference type="EMBL" id="AXY78281.1"/>
    </source>
</evidence>
<keyword evidence="4" id="KW-0472">Membrane</keyword>
<dbReference type="Pfam" id="PF01103">
    <property type="entry name" value="Omp85"/>
    <property type="match status" value="1"/>
</dbReference>
<sequence>MTSGRQVTFFTFSRWSLYGLLCMLLATSCSVRNYNSSKPFPYRTTINLVGKTPEYDRLELQTKLQDQVDDSLKTRLISSWVFFRALKNPPVFDSLNIGRSKIFITNLLHSLGYFNPVVQDTFYIDTVANKQHGEQKRVYTTFTVTPGIAMRLDSIGYALETPELQALALKSMNGSLLKKGEPYSDQKVNGELDRLLAIYRDSGYYKFSKENIYAERDTVVAALIDPTLDPFEQLRLLDSLSKKREKPTINITIRQRPLKDSAHIRKFYMGNVRVYPDLSILEDSVPVTKDSATIQGYQFFFNSRRFKLPFIATNIRLRPGTAYSQRRYYRVINTFNQLGAWQNVDLTLQERYDSVPLLDAVLRLYPAMKHSLNVDFETSRNVSDFLSQGTYFGLGLNFRLLNRNAYREAIQTSTNARFGIEIGTHLVQTLQASLSHNIYFPKIILPKFLLDWFPRKTEGNERTLARRTVLNLTGAYTDRRDFFRAPSFNTSWGYEWTRRKTRASDPDNATQRWTKSYVLTPFNFEYTDLHKTDSLRKLEEAIPAYRFAFNDGMIISTVFSATAARQFDNDKRLVIIRGRIEESGALFGLIKSLELGDLRRFVKVDAEVKHYINRKRSSWAFRAFGGVAFIYGKTDTNGVIVKEHNLPFFKAFFAGGPYSMRAWQVRRLGPGSSTIYDTSDTTRVDRFGNMQLEFNAEYRFNITTIAGVKVNSALFVDIGNIWSKEYQNGQEVPEASFKLSRLYKDIALGAGTSLRLDFEFFMIRLDWAYRLKNPRYANMNYGWFQKIDIASGQLQLGIGYPF</sequence>
<name>A0A3B7N8X7_9BACT</name>